<evidence type="ECO:0000313" key="2">
    <source>
        <dbReference type="Proteomes" id="UP000814033"/>
    </source>
</evidence>
<name>A0ACB8RZ09_9AGAM</name>
<reference evidence="1" key="2">
    <citation type="journal article" date="2022" name="New Phytol.">
        <title>Evolutionary transition to the ectomycorrhizal habit in the genomes of a hyperdiverse lineage of mushroom-forming fungi.</title>
        <authorList>
            <person name="Looney B."/>
            <person name="Miyauchi S."/>
            <person name="Morin E."/>
            <person name="Drula E."/>
            <person name="Courty P.E."/>
            <person name="Kohler A."/>
            <person name="Kuo A."/>
            <person name="LaButti K."/>
            <person name="Pangilinan J."/>
            <person name="Lipzen A."/>
            <person name="Riley R."/>
            <person name="Andreopoulos W."/>
            <person name="He G."/>
            <person name="Johnson J."/>
            <person name="Nolan M."/>
            <person name="Tritt A."/>
            <person name="Barry K.W."/>
            <person name="Grigoriev I.V."/>
            <person name="Nagy L.G."/>
            <person name="Hibbett D."/>
            <person name="Henrissat B."/>
            <person name="Matheny P.B."/>
            <person name="Labbe J."/>
            <person name="Martin F.M."/>
        </authorList>
    </citation>
    <scope>NUCLEOTIDE SEQUENCE</scope>
    <source>
        <strain evidence="1">FP105234-sp</strain>
    </source>
</reference>
<evidence type="ECO:0000313" key="1">
    <source>
        <dbReference type="EMBL" id="KAI0049127.1"/>
    </source>
</evidence>
<reference evidence="1" key="1">
    <citation type="submission" date="2021-02" db="EMBL/GenBank/DDBJ databases">
        <authorList>
            <consortium name="DOE Joint Genome Institute"/>
            <person name="Ahrendt S."/>
            <person name="Looney B.P."/>
            <person name="Miyauchi S."/>
            <person name="Morin E."/>
            <person name="Drula E."/>
            <person name="Courty P.E."/>
            <person name="Chicoki N."/>
            <person name="Fauchery L."/>
            <person name="Kohler A."/>
            <person name="Kuo A."/>
            <person name="Labutti K."/>
            <person name="Pangilinan J."/>
            <person name="Lipzen A."/>
            <person name="Riley R."/>
            <person name="Andreopoulos W."/>
            <person name="He G."/>
            <person name="Johnson J."/>
            <person name="Barry K.W."/>
            <person name="Grigoriev I.V."/>
            <person name="Nagy L."/>
            <person name="Hibbett D."/>
            <person name="Henrissat B."/>
            <person name="Matheny P.B."/>
            <person name="Labbe J."/>
            <person name="Martin F."/>
        </authorList>
    </citation>
    <scope>NUCLEOTIDE SEQUENCE</scope>
    <source>
        <strain evidence="1">FP105234-sp</strain>
    </source>
</reference>
<protein>
    <submittedName>
        <fullName evidence="1">Uncharacterized protein</fullName>
    </submittedName>
</protein>
<keyword evidence="2" id="KW-1185">Reference proteome</keyword>
<gene>
    <name evidence="1" type="ORF">FA95DRAFT_1604659</name>
</gene>
<organism evidence="1 2">
    <name type="scientific">Auriscalpium vulgare</name>
    <dbReference type="NCBI Taxonomy" id="40419"/>
    <lineage>
        <taxon>Eukaryota</taxon>
        <taxon>Fungi</taxon>
        <taxon>Dikarya</taxon>
        <taxon>Basidiomycota</taxon>
        <taxon>Agaricomycotina</taxon>
        <taxon>Agaricomycetes</taxon>
        <taxon>Russulales</taxon>
        <taxon>Auriscalpiaceae</taxon>
        <taxon>Auriscalpium</taxon>
    </lineage>
</organism>
<sequence>MDSFPAELLHKIVHSADFSEQDLRQLRAVSATFKELVSQDVFHKLTVTPTVKSGRNLRNILTTSTLALYVKEIVFVEDAINDHERDGEILKVDEVEEDEHDAAVQLRSSVAEAYSRLHLAPALHTLVFRFSEVFQEENIYVDEEFAPSNSLQLNWAILGAIAKNPFPLNPLRSLTLSELRPFCNVLYDSEYLAAIVGALHHLDILAGDRIHLRFLAPAHNRHSLAIGASMFLGVKPPLNLKSLMYPHLESLKLYNVLFDNNIPMVGPEGHEKFIGTEDFIARHGKTLRRLELLGIWKCYMRELEVLTDLSVGFHQLVESISANSQEESESERYCEFANEEDIPAFNAALEAAVASSLRDAHNNMFAIEWDIHL</sequence>
<comment type="caution">
    <text evidence="1">The sequence shown here is derived from an EMBL/GenBank/DDBJ whole genome shotgun (WGS) entry which is preliminary data.</text>
</comment>
<dbReference type="EMBL" id="MU275877">
    <property type="protein sequence ID" value="KAI0049127.1"/>
    <property type="molecule type" value="Genomic_DNA"/>
</dbReference>
<proteinExistence type="predicted"/>
<dbReference type="Proteomes" id="UP000814033">
    <property type="component" value="Unassembled WGS sequence"/>
</dbReference>
<accession>A0ACB8RZ09</accession>